<comment type="similarity">
    <text evidence="1">Belongs to the bacterial solute-binding protein 9 family.</text>
</comment>
<dbReference type="GO" id="GO:0046872">
    <property type="term" value="F:metal ion binding"/>
    <property type="evidence" value="ECO:0007669"/>
    <property type="project" value="InterPro"/>
</dbReference>
<dbReference type="EMBL" id="UOFG01000141">
    <property type="protein sequence ID" value="VAW61234.1"/>
    <property type="molecule type" value="Genomic_DNA"/>
</dbReference>
<organism evidence="5">
    <name type="scientific">hydrothermal vent metagenome</name>
    <dbReference type="NCBI Taxonomy" id="652676"/>
    <lineage>
        <taxon>unclassified sequences</taxon>
        <taxon>metagenomes</taxon>
        <taxon>ecological metagenomes</taxon>
    </lineage>
</organism>
<dbReference type="PANTHER" id="PTHR42953:SF3">
    <property type="entry name" value="HIGH-AFFINITY ZINC UPTAKE SYSTEM PROTEIN ZNUA"/>
    <property type="match status" value="1"/>
</dbReference>
<keyword evidence="2" id="KW-0813">Transport</keyword>
<proteinExistence type="inferred from homology"/>
<dbReference type="Pfam" id="PF01297">
    <property type="entry name" value="ZnuA"/>
    <property type="match status" value="1"/>
</dbReference>
<evidence type="ECO:0000256" key="4">
    <source>
        <dbReference type="SAM" id="Coils"/>
    </source>
</evidence>
<evidence type="ECO:0000256" key="2">
    <source>
        <dbReference type="ARBA" id="ARBA00022448"/>
    </source>
</evidence>
<keyword evidence="4" id="KW-0175">Coiled coil</keyword>
<evidence type="ECO:0000256" key="3">
    <source>
        <dbReference type="ARBA" id="ARBA00022729"/>
    </source>
</evidence>
<dbReference type="InterPro" id="IPR006127">
    <property type="entry name" value="ZnuA-like"/>
</dbReference>
<dbReference type="Gene3D" id="3.40.50.1980">
    <property type="entry name" value="Nitrogenase molybdenum iron protein domain"/>
    <property type="match status" value="2"/>
</dbReference>
<feature type="coiled-coil region" evidence="4">
    <location>
        <begin position="168"/>
        <end position="195"/>
    </location>
</feature>
<dbReference type="GO" id="GO:0030001">
    <property type="term" value="P:metal ion transport"/>
    <property type="evidence" value="ECO:0007669"/>
    <property type="project" value="InterPro"/>
</dbReference>
<gene>
    <name evidence="5" type="ORF">MNBD_GAMMA11-1809</name>
</gene>
<keyword evidence="3" id="KW-0732">Signal</keyword>
<evidence type="ECO:0000256" key="1">
    <source>
        <dbReference type="ARBA" id="ARBA00011028"/>
    </source>
</evidence>
<sequence length="307" mass="35342">MLVRIYHTFATTCLLLIAVFSPTYADSTHVLVSIKPLHSLISHITEGISQPDLLLSQQQSAHHFQLRPSQKRMINQADVFFYSSDNIEGFIPALKDSTENIQFIQLASTPGIKTLPARSFHSHTYQDTHHNRHADKNIDGHIWLSIENTILFSRYATDTLSRIDPQHATAYRKNLAILVLKLEKLRKDNQELLNTIKDEPLLIYHDAYQYFERENTLNRSHFITTGPEHTLGIRRIKALRQLIKTENIRCIFYEPPAIPPLLNTLAEDMPVKFAPLDPAGSQIPAGRRHYFELMRQTALTLYDCLKH</sequence>
<dbReference type="PANTHER" id="PTHR42953">
    <property type="entry name" value="HIGH-AFFINITY ZINC UPTAKE SYSTEM PROTEIN ZNUA-RELATED"/>
    <property type="match status" value="1"/>
</dbReference>
<dbReference type="InterPro" id="IPR050492">
    <property type="entry name" value="Bact_metal-bind_prot9"/>
</dbReference>
<protein>
    <submittedName>
        <fullName evidence="5">Zinc ABC transporter, periplasmic-binding protein ZnuA</fullName>
    </submittedName>
</protein>
<reference evidence="5" key="1">
    <citation type="submission" date="2018-06" db="EMBL/GenBank/DDBJ databases">
        <authorList>
            <person name="Zhirakovskaya E."/>
        </authorList>
    </citation>
    <scope>NUCLEOTIDE SEQUENCE</scope>
</reference>
<evidence type="ECO:0000313" key="5">
    <source>
        <dbReference type="EMBL" id="VAW61234.1"/>
    </source>
</evidence>
<name>A0A3B0XY96_9ZZZZ</name>
<accession>A0A3B0XY96</accession>
<dbReference type="AlphaFoldDB" id="A0A3B0XY96"/>
<dbReference type="SUPFAM" id="SSF53807">
    <property type="entry name" value="Helical backbone' metal receptor"/>
    <property type="match status" value="1"/>
</dbReference>